<keyword evidence="1" id="KW-0732">Signal</keyword>
<dbReference type="OrthoDB" id="8419513at2"/>
<comment type="caution">
    <text evidence="2">The sequence shown here is derived from an EMBL/GenBank/DDBJ whole genome shotgun (WGS) entry which is preliminary data.</text>
</comment>
<sequence length="140" mass="14850">MKSARHQPLLTVALLAITALALPGCKSEPVGGPLALTVEANDPVKALQHINENGQRCWIKSGGRDFSELRLMPELDTRVGRPRLLVLSKKSMQGLPQLVIEAAGSPVKIETYGPLASTGAGAQINADIMRWSAGAKDCKA</sequence>
<evidence type="ECO:0000313" key="2">
    <source>
        <dbReference type="EMBL" id="KFB10293.1"/>
    </source>
</evidence>
<name>A0A084UBF7_9HYPH</name>
<organism evidence="2 3">
    <name type="scientific">Nitratireductor basaltis</name>
    <dbReference type="NCBI Taxonomy" id="472175"/>
    <lineage>
        <taxon>Bacteria</taxon>
        <taxon>Pseudomonadati</taxon>
        <taxon>Pseudomonadota</taxon>
        <taxon>Alphaproteobacteria</taxon>
        <taxon>Hyphomicrobiales</taxon>
        <taxon>Phyllobacteriaceae</taxon>
        <taxon>Nitratireductor</taxon>
    </lineage>
</organism>
<dbReference type="PATRIC" id="fig|472175.3.peg.1337"/>
<dbReference type="eggNOG" id="ENOG50338IT">
    <property type="taxonomic scope" value="Bacteria"/>
</dbReference>
<feature type="chain" id="PRO_5001783134" evidence="1">
    <location>
        <begin position="22"/>
        <end position="140"/>
    </location>
</feature>
<dbReference type="RefSeq" id="WP_036480955.1">
    <property type="nucleotide sequence ID" value="NZ_JMQM01000001.1"/>
</dbReference>
<dbReference type="EMBL" id="JMQM01000001">
    <property type="protein sequence ID" value="KFB10293.1"/>
    <property type="molecule type" value="Genomic_DNA"/>
</dbReference>
<keyword evidence="2" id="KW-0449">Lipoprotein</keyword>
<evidence type="ECO:0000256" key="1">
    <source>
        <dbReference type="SAM" id="SignalP"/>
    </source>
</evidence>
<reference evidence="2 3" key="1">
    <citation type="submission" date="2014-05" db="EMBL/GenBank/DDBJ databases">
        <title>Draft Genome Sequence of Nitratireductor basaltis Strain UMTGB225, A Marine Bacterium Isolated from Green Barrel Tunicate.</title>
        <authorList>
            <person name="Gan H.Y."/>
        </authorList>
    </citation>
    <scope>NUCLEOTIDE SEQUENCE [LARGE SCALE GENOMIC DNA]</scope>
    <source>
        <strain evidence="2 3">UMTGB225</strain>
    </source>
</reference>
<gene>
    <name evidence="2" type="ORF">EL18_01324</name>
</gene>
<protein>
    <submittedName>
        <fullName evidence="2">Lipoprotein</fullName>
    </submittedName>
</protein>
<dbReference type="AlphaFoldDB" id="A0A084UBF7"/>
<keyword evidence="3" id="KW-1185">Reference proteome</keyword>
<dbReference type="STRING" id="472175.EL18_01324"/>
<dbReference type="Proteomes" id="UP000053675">
    <property type="component" value="Unassembled WGS sequence"/>
</dbReference>
<feature type="signal peptide" evidence="1">
    <location>
        <begin position="1"/>
        <end position="21"/>
    </location>
</feature>
<accession>A0A084UBF7</accession>
<evidence type="ECO:0000313" key="3">
    <source>
        <dbReference type="Proteomes" id="UP000053675"/>
    </source>
</evidence>
<proteinExistence type="predicted"/>